<proteinExistence type="inferred from homology"/>
<dbReference type="Gene3D" id="3.90.230.10">
    <property type="entry name" value="Creatinase/methionine aminopeptidase superfamily"/>
    <property type="match status" value="1"/>
</dbReference>
<evidence type="ECO:0000256" key="2">
    <source>
        <dbReference type="ARBA" id="ARBA00008766"/>
    </source>
</evidence>
<accession>A0A507FQJ3</accession>
<comment type="cofactor">
    <cofactor evidence="1">
        <name>Mn(2+)</name>
        <dbReference type="ChEBI" id="CHEBI:29035"/>
    </cofactor>
</comment>
<sequence length="837" mass="92227">MSERWDRYADAYAAWSRRQTQPHAMDALKKLEIENGRHAIALLDVASGDGAFVRLVVDQLRQRAHSTIVATDYSAGMIRILDSYVKDNALGDIVQTRVMDGQKLEFSDSSFDHVSCIFGVFLMNDGWACLSEMRRVLKPQGTAVFTTWNTTYLSDLLLAALVTVNPVSAAEHISSKCTAASLRERTWTNPDWLVQTCTSVIGFSNVQVDVQVHKTRLFKTEVDGFVDMLLSGPGVQALMSTEGWHREEDARSAKEGLVKVLNALVKEDEFIELVKRPHRPRNLNAAITVVGLTAGLSLLFLSLNSESRMRPGSLTDECPRHLSPPSLANSIYVETRPRLFNELSKSLDASPHILLVPSAPRPLHAESDSEYSGWKQTANVKYLLDDYPIGGGLVALTRCLQNCTDPYSLSIYLPVQTEREDVFMGAFPSAADLIKQYRVSNVYAVTQLAEHLAPFAKAGVLSTVPTPVLFESLPTYVTQEIVDGGVNVQYSSDAVQSFHRARFVKTEMELERLIFASRLAGWVHAGVAEYIYKSKSVSENDLYTEFVRLSSLCGGDLQAYPPIVGAGPNGAVLHYRTGASHASAHAKIQPNAFVLIDAAPEYAGYTSDLTRTYVRGGKGSGKGMFECSHHAGKRNGWTREMKEVYGIVERVQQRFIDAYALGADWSALNSDFFSNFTSELIQAGFIVGVTLQEAIDLRAASVFMPHGLGHPVGLEVHDPTPTVFLAGSSAKSMKLLGNQTLGLAATAEYWSWAKTQKPQLYNSELSSYQVFKGHIATVEPGIYFIPKLLESVRKDSRGDCINWAKIDGGNYVAMGGVRIEDVVMFGHDGVKRVITRE</sequence>
<evidence type="ECO:0000256" key="1">
    <source>
        <dbReference type="ARBA" id="ARBA00001936"/>
    </source>
</evidence>
<evidence type="ECO:0000313" key="10">
    <source>
        <dbReference type="Proteomes" id="UP000320333"/>
    </source>
</evidence>
<evidence type="ECO:0000256" key="6">
    <source>
        <dbReference type="RuleBase" id="RU000590"/>
    </source>
</evidence>
<dbReference type="GO" id="GO:0008757">
    <property type="term" value="F:S-adenosylmethionine-dependent methyltransferase activity"/>
    <property type="evidence" value="ECO:0007669"/>
    <property type="project" value="InterPro"/>
</dbReference>
<dbReference type="SUPFAM" id="SSF53335">
    <property type="entry name" value="S-adenosyl-L-methionine-dependent methyltransferases"/>
    <property type="match status" value="1"/>
</dbReference>
<feature type="domain" description="Peptidase M24" evidence="7">
    <location>
        <begin position="516"/>
        <end position="824"/>
    </location>
</feature>
<dbReference type="STRING" id="246404.A0A507FQJ3"/>
<keyword evidence="3 6" id="KW-0479">Metal-binding</keyword>
<dbReference type="Gene3D" id="3.40.50.150">
    <property type="entry name" value="Vaccinia Virus protein VP39"/>
    <property type="match status" value="1"/>
</dbReference>
<feature type="domain" description="Methyltransferase type 11" evidence="8">
    <location>
        <begin position="43"/>
        <end position="145"/>
    </location>
</feature>
<evidence type="ECO:0000256" key="5">
    <source>
        <dbReference type="ARBA" id="ARBA00023211"/>
    </source>
</evidence>
<keyword evidence="5" id="KW-0464">Manganese</keyword>
<evidence type="ECO:0000313" key="9">
    <source>
        <dbReference type="EMBL" id="TPX77307.1"/>
    </source>
</evidence>
<dbReference type="EMBL" id="QEAP01000024">
    <property type="protein sequence ID" value="TPX77307.1"/>
    <property type="molecule type" value="Genomic_DNA"/>
</dbReference>
<dbReference type="InterPro" id="IPR013216">
    <property type="entry name" value="Methyltransf_11"/>
</dbReference>
<dbReference type="Pfam" id="PF00557">
    <property type="entry name" value="Peptidase_M24"/>
    <property type="match status" value="1"/>
</dbReference>
<dbReference type="InterPro" id="IPR029063">
    <property type="entry name" value="SAM-dependent_MTases_sf"/>
</dbReference>
<dbReference type="OrthoDB" id="10261878at2759"/>
<dbReference type="CDD" id="cd02440">
    <property type="entry name" value="AdoMet_MTases"/>
    <property type="match status" value="1"/>
</dbReference>
<protein>
    <recommendedName>
        <fullName evidence="11">Peptidase M24 domain-containing protein</fullName>
    </recommendedName>
</protein>
<dbReference type="GO" id="GO:0008233">
    <property type="term" value="F:peptidase activity"/>
    <property type="evidence" value="ECO:0007669"/>
    <property type="project" value="TreeGrafter"/>
</dbReference>
<organism evidence="9 10">
    <name type="scientific">Chytriomyces confervae</name>
    <dbReference type="NCBI Taxonomy" id="246404"/>
    <lineage>
        <taxon>Eukaryota</taxon>
        <taxon>Fungi</taxon>
        <taxon>Fungi incertae sedis</taxon>
        <taxon>Chytridiomycota</taxon>
        <taxon>Chytridiomycota incertae sedis</taxon>
        <taxon>Chytridiomycetes</taxon>
        <taxon>Chytridiales</taxon>
        <taxon>Chytriomycetaceae</taxon>
        <taxon>Chytriomyces</taxon>
    </lineage>
</organism>
<evidence type="ECO:0000256" key="3">
    <source>
        <dbReference type="ARBA" id="ARBA00022723"/>
    </source>
</evidence>
<evidence type="ECO:0000259" key="8">
    <source>
        <dbReference type="Pfam" id="PF08241"/>
    </source>
</evidence>
<dbReference type="InterPro" id="IPR036005">
    <property type="entry name" value="Creatinase/aminopeptidase-like"/>
</dbReference>
<dbReference type="Pfam" id="PF08241">
    <property type="entry name" value="Methyltransf_11"/>
    <property type="match status" value="1"/>
</dbReference>
<evidence type="ECO:0000256" key="4">
    <source>
        <dbReference type="ARBA" id="ARBA00022801"/>
    </source>
</evidence>
<keyword evidence="4" id="KW-0378">Hydrolase</keyword>
<dbReference type="GO" id="GO:0046872">
    <property type="term" value="F:metal ion binding"/>
    <property type="evidence" value="ECO:0007669"/>
    <property type="project" value="UniProtKB-KW"/>
</dbReference>
<dbReference type="InterPro" id="IPR001131">
    <property type="entry name" value="Peptidase_M24B_aminopep-P_CS"/>
</dbReference>
<gene>
    <name evidence="9" type="ORF">CcCBS67573_g01420</name>
</gene>
<evidence type="ECO:0000259" key="7">
    <source>
        <dbReference type="Pfam" id="PF00557"/>
    </source>
</evidence>
<name>A0A507FQJ3_9FUNG</name>
<dbReference type="PANTHER" id="PTHR43226:SF4">
    <property type="entry name" value="XAA-PRO AMINOPEPTIDASE 3"/>
    <property type="match status" value="1"/>
</dbReference>
<dbReference type="GO" id="GO:0006508">
    <property type="term" value="P:proteolysis"/>
    <property type="evidence" value="ECO:0007669"/>
    <property type="project" value="TreeGrafter"/>
</dbReference>
<comment type="caution">
    <text evidence="9">The sequence shown here is derived from an EMBL/GenBank/DDBJ whole genome shotgun (WGS) entry which is preliminary data.</text>
</comment>
<comment type="similarity">
    <text evidence="2 6">Belongs to the peptidase M24B family.</text>
</comment>
<dbReference type="PROSITE" id="PS00491">
    <property type="entry name" value="PROLINE_PEPTIDASE"/>
    <property type="match status" value="1"/>
</dbReference>
<reference evidence="9 10" key="1">
    <citation type="journal article" date="2019" name="Sci. Rep.">
        <title>Comparative genomics of chytrid fungi reveal insights into the obligate biotrophic and pathogenic lifestyle of Synchytrium endobioticum.</title>
        <authorList>
            <person name="van de Vossenberg B.T.L.H."/>
            <person name="Warris S."/>
            <person name="Nguyen H.D.T."/>
            <person name="van Gent-Pelzer M.P.E."/>
            <person name="Joly D.L."/>
            <person name="van de Geest H.C."/>
            <person name="Bonants P.J.M."/>
            <person name="Smith D.S."/>
            <person name="Levesque C.A."/>
            <person name="van der Lee T.A.J."/>
        </authorList>
    </citation>
    <scope>NUCLEOTIDE SEQUENCE [LARGE SCALE GENOMIC DNA]</scope>
    <source>
        <strain evidence="9 10">CBS 675.73</strain>
    </source>
</reference>
<dbReference type="InterPro" id="IPR000994">
    <property type="entry name" value="Pept_M24"/>
</dbReference>
<dbReference type="SUPFAM" id="SSF55920">
    <property type="entry name" value="Creatinase/aminopeptidase"/>
    <property type="match status" value="1"/>
</dbReference>
<dbReference type="AlphaFoldDB" id="A0A507FQJ3"/>
<keyword evidence="10" id="KW-1185">Reference proteome</keyword>
<dbReference type="Proteomes" id="UP000320333">
    <property type="component" value="Unassembled WGS sequence"/>
</dbReference>
<evidence type="ECO:0008006" key="11">
    <source>
        <dbReference type="Google" id="ProtNLM"/>
    </source>
</evidence>
<dbReference type="PANTHER" id="PTHR43226">
    <property type="entry name" value="XAA-PRO AMINOPEPTIDASE 3"/>
    <property type="match status" value="1"/>
</dbReference>
<dbReference type="InterPro" id="IPR052433">
    <property type="entry name" value="X-Pro_dipept-like"/>
</dbReference>